<protein>
    <submittedName>
        <fullName evidence="1">DUF4336 domain-containing protein</fullName>
    </submittedName>
</protein>
<dbReference type="EMBL" id="WJIE01000009">
    <property type="protein sequence ID" value="MRG95788.1"/>
    <property type="molecule type" value="Genomic_DNA"/>
</dbReference>
<keyword evidence="2" id="KW-1185">Reference proteome</keyword>
<comment type="caution">
    <text evidence="1">The sequence shown here is derived from an EMBL/GenBank/DDBJ whole genome shotgun (WGS) entry which is preliminary data.</text>
</comment>
<dbReference type="PANTHER" id="PTHR33835">
    <property type="entry name" value="YALI0C07656P"/>
    <property type="match status" value="1"/>
</dbReference>
<dbReference type="OrthoDB" id="450111at2"/>
<dbReference type="Proteomes" id="UP000440224">
    <property type="component" value="Unassembled WGS sequence"/>
</dbReference>
<evidence type="ECO:0000313" key="2">
    <source>
        <dbReference type="Proteomes" id="UP000440224"/>
    </source>
</evidence>
<reference evidence="1 2" key="1">
    <citation type="submission" date="2019-10" db="EMBL/GenBank/DDBJ databases">
        <title>A soil myxobacterium in the family Polyangiaceae.</title>
        <authorList>
            <person name="Li Y."/>
            <person name="Wang J."/>
        </authorList>
    </citation>
    <scope>NUCLEOTIDE SEQUENCE [LARGE SCALE GENOMIC DNA]</scope>
    <source>
        <strain evidence="1 2">DSM 14734</strain>
    </source>
</reference>
<sequence>MAVLSTTRTGLRLRERQARSALLPWAEHDAKRRMFMAELVSIAEDLWAATHPLRIAGGVRMDTRMTVARLPGERLWIHSPIPIDDALAAALEELGKVSYLVAPNLYHNLFLGPASARFPEARVFAPPGLARKIPSLRIDEALSAAPPDAWAGVIDQRLVEGAPPMEEVVFLHRPSRSLVVSDLLFNIQRPEGLGTKFVLTLMGTRGKLARSRAWSLITKDKAAWKASVREVLALDFEKMIMAHGDVVADDAKARVSEVLRPYL</sequence>
<dbReference type="Pfam" id="PF14234">
    <property type="entry name" value="DUF4336"/>
    <property type="match status" value="1"/>
</dbReference>
<dbReference type="InterPro" id="IPR036866">
    <property type="entry name" value="RibonucZ/Hydroxyglut_hydro"/>
</dbReference>
<evidence type="ECO:0000313" key="1">
    <source>
        <dbReference type="EMBL" id="MRG95788.1"/>
    </source>
</evidence>
<accession>A0A6N7PUR1</accession>
<dbReference type="SUPFAM" id="SSF56281">
    <property type="entry name" value="Metallo-hydrolase/oxidoreductase"/>
    <property type="match status" value="1"/>
</dbReference>
<dbReference type="AlphaFoldDB" id="A0A6N7PUR1"/>
<dbReference type="Gene3D" id="3.60.15.10">
    <property type="entry name" value="Ribonuclease Z/Hydroxyacylglutathione hydrolase-like"/>
    <property type="match status" value="1"/>
</dbReference>
<proteinExistence type="predicted"/>
<dbReference type="PANTHER" id="PTHR33835:SF1">
    <property type="entry name" value="METALLO-BETA-LACTAMASE DOMAIN-CONTAINING PROTEIN"/>
    <property type="match status" value="1"/>
</dbReference>
<dbReference type="InterPro" id="IPR025638">
    <property type="entry name" value="DUF4336"/>
</dbReference>
<organism evidence="1 2">
    <name type="scientific">Polyangium spumosum</name>
    <dbReference type="NCBI Taxonomy" id="889282"/>
    <lineage>
        <taxon>Bacteria</taxon>
        <taxon>Pseudomonadati</taxon>
        <taxon>Myxococcota</taxon>
        <taxon>Polyangia</taxon>
        <taxon>Polyangiales</taxon>
        <taxon>Polyangiaceae</taxon>
        <taxon>Polyangium</taxon>
    </lineage>
</organism>
<name>A0A6N7PUR1_9BACT</name>
<gene>
    <name evidence="1" type="ORF">GF068_28295</name>
</gene>